<feature type="transmembrane region" description="Helical" evidence="6">
    <location>
        <begin position="55"/>
        <end position="77"/>
    </location>
</feature>
<evidence type="ECO:0000256" key="6">
    <source>
        <dbReference type="SAM" id="Phobius"/>
    </source>
</evidence>
<feature type="transmembrane region" description="Helical" evidence="6">
    <location>
        <begin position="21"/>
        <end position="43"/>
    </location>
</feature>
<evidence type="ECO:0000313" key="9">
    <source>
        <dbReference type="Proteomes" id="UP000293764"/>
    </source>
</evidence>
<feature type="transmembrane region" description="Helical" evidence="6">
    <location>
        <begin position="385"/>
        <end position="403"/>
    </location>
</feature>
<dbReference type="PANTHER" id="PTHR23514:SF13">
    <property type="entry name" value="INNER MEMBRANE PROTEIN YBJJ"/>
    <property type="match status" value="1"/>
</dbReference>
<evidence type="ECO:0000313" key="8">
    <source>
        <dbReference type="EMBL" id="RYV51074.1"/>
    </source>
</evidence>
<dbReference type="Pfam" id="PF07690">
    <property type="entry name" value="MFS_1"/>
    <property type="match status" value="1"/>
</dbReference>
<keyword evidence="3 6" id="KW-1133">Transmembrane helix</keyword>
<evidence type="ECO:0000256" key="3">
    <source>
        <dbReference type="ARBA" id="ARBA00022989"/>
    </source>
</evidence>
<feature type="transmembrane region" description="Helical" evidence="6">
    <location>
        <begin position="144"/>
        <end position="166"/>
    </location>
</feature>
<feature type="transmembrane region" description="Helical" evidence="6">
    <location>
        <begin position="352"/>
        <end position="373"/>
    </location>
</feature>
<evidence type="ECO:0000256" key="5">
    <source>
        <dbReference type="SAM" id="MobiDB-lite"/>
    </source>
</evidence>
<evidence type="ECO:0000256" key="2">
    <source>
        <dbReference type="ARBA" id="ARBA00022692"/>
    </source>
</evidence>
<feature type="domain" description="Major facilitator superfamily (MFS) profile" evidence="7">
    <location>
        <begin position="1"/>
        <end position="438"/>
    </location>
</feature>
<dbReference type="GO" id="GO:0022857">
    <property type="term" value="F:transmembrane transporter activity"/>
    <property type="evidence" value="ECO:0007669"/>
    <property type="project" value="InterPro"/>
</dbReference>
<proteinExistence type="predicted"/>
<dbReference type="AlphaFoldDB" id="A0A4V1ZH76"/>
<comment type="subcellular location">
    <subcellularLocation>
        <location evidence="1">Cell membrane</location>
        <topology evidence="1">Multi-pass membrane protein</topology>
    </subcellularLocation>
</comment>
<dbReference type="InterPro" id="IPR011701">
    <property type="entry name" value="MFS"/>
</dbReference>
<keyword evidence="4 6" id="KW-0472">Membrane</keyword>
<comment type="caution">
    <text evidence="8">The sequence shown here is derived from an EMBL/GenBank/DDBJ whole genome shotgun (WGS) entry which is preliminary data.</text>
</comment>
<dbReference type="EMBL" id="SDWW01000022">
    <property type="protein sequence ID" value="RYV51074.1"/>
    <property type="molecule type" value="Genomic_DNA"/>
</dbReference>
<evidence type="ECO:0000259" key="7">
    <source>
        <dbReference type="PROSITE" id="PS50850"/>
    </source>
</evidence>
<dbReference type="CDD" id="cd17393">
    <property type="entry name" value="MFS_MosC_like"/>
    <property type="match status" value="1"/>
</dbReference>
<name>A0A4V1ZH76_9MICO</name>
<feature type="region of interest" description="Disordered" evidence="5">
    <location>
        <begin position="440"/>
        <end position="482"/>
    </location>
</feature>
<feature type="transmembrane region" description="Helical" evidence="6">
    <location>
        <begin position="263"/>
        <end position="285"/>
    </location>
</feature>
<protein>
    <submittedName>
        <fullName evidence="8">MFS transporter</fullName>
    </submittedName>
</protein>
<organism evidence="8 9">
    <name type="scientific">Pengzhenrongella frigida</name>
    <dbReference type="NCBI Taxonomy" id="1259133"/>
    <lineage>
        <taxon>Bacteria</taxon>
        <taxon>Bacillati</taxon>
        <taxon>Actinomycetota</taxon>
        <taxon>Actinomycetes</taxon>
        <taxon>Micrococcales</taxon>
        <taxon>Pengzhenrongella</taxon>
    </lineage>
</organism>
<gene>
    <name evidence="8" type="ORF">EUA98_10545</name>
</gene>
<dbReference type="InterPro" id="IPR036259">
    <property type="entry name" value="MFS_trans_sf"/>
</dbReference>
<dbReference type="SUPFAM" id="SSF103473">
    <property type="entry name" value="MFS general substrate transporter"/>
    <property type="match status" value="1"/>
</dbReference>
<dbReference type="RefSeq" id="WP_130102644.1">
    <property type="nucleotide sequence ID" value="NZ_SDWW01000022.1"/>
</dbReference>
<feature type="transmembrane region" description="Helical" evidence="6">
    <location>
        <begin position="415"/>
        <end position="434"/>
    </location>
</feature>
<feature type="transmembrane region" description="Helical" evidence="6">
    <location>
        <begin position="297"/>
        <end position="315"/>
    </location>
</feature>
<keyword evidence="2 6" id="KW-0812">Transmembrane</keyword>
<dbReference type="PROSITE" id="PS50850">
    <property type="entry name" value="MFS"/>
    <property type="match status" value="1"/>
</dbReference>
<sequence>MLHPRPTDRRSSATPLTRARWLLMGLFALQGLTFASWLARLPAVRDALGMSPSELGVVLLAGAVGGLLTVAVAGMVVARFGGLVTLNTATAAFAASFLLLGIGPALGSTPLLVAGVFLGGVSAALGNVPLNVESAAVERRMGRSVLPQFHAVFSIGAVLGSLAGAVTAHFEISLLTQFAVTAVVGAAIRLASSPHVILDTPSPRGRAARAGAAVAGDVLDGVVLGHALTPGADPAAHAIPLASTLRGSGLRTALAAWREPRTLLIGLVIMAAALSEGAANDWVALAVVDGFDQAESVGAAFFGMFLAAMTAVRLLGTRLLDRHDPVLVLRISGIVSLVGLLLFGFAPTLPLAGVGVVAWGLGAALAFPIGISAASADPLRAAGRVAVISAFASIASLAAPPLLGIVAESLGTRRALVLITIAMVISVSLARHVAPADSRDLADSTRPAGSGEPETWGRPVTDHAVGASEELTPAGAIAAGAR</sequence>
<dbReference type="Gene3D" id="1.20.1250.20">
    <property type="entry name" value="MFS general substrate transporter like domains"/>
    <property type="match status" value="1"/>
</dbReference>
<evidence type="ECO:0000256" key="4">
    <source>
        <dbReference type="ARBA" id="ARBA00023136"/>
    </source>
</evidence>
<feature type="transmembrane region" description="Helical" evidence="6">
    <location>
        <begin position="112"/>
        <end position="132"/>
    </location>
</feature>
<dbReference type="PANTHER" id="PTHR23514">
    <property type="entry name" value="BYPASS OF STOP CODON PROTEIN 6"/>
    <property type="match status" value="1"/>
</dbReference>
<feature type="transmembrane region" description="Helical" evidence="6">
    <location>
        <begin position="327"/>
        <end position="346"/>
    </location>
</feature>
<accession>A0A4V1ZH76</accession>
<keyword evidence="9" id="KW-1185">Reference proteome</keyword>
<feature type="transmembrane region" description="Helical" evidence="6">
    <location>
        <begin position="84"/>
        <end position="106"/>
    </location>
</feature>
<dbReference type="Proteomes" id="UP000293764">
    <property type="component" value="Unassembled WGS sequence"/>
</dbReference>
<dbReference type="InterPro" id="IPR020846">
    <property type="entry name" value="MFS_dom"/>
</dbReference>
<dbReference type="OrthoDB" id="9809599at2"/>
<feature type="transmembrane region" description="Helical" evidence="6">
    <location>
        <begin position="172"/>
        <end position="191"/>
    </location>
</feature>
<dbReference type="InterPro" id="IPR051788">
    <property type="entry name" value="MFS_Transporter"/>
</dbReference>
<reference evidence="8 9" key="1">
    <citation type="submission" date="2019-01" db="EMBL/GenBank/DDBJ databases">
        <title>Novel species of Cellulomonas.</title>
        <authorList>
            <person name="Liu Q."/>
            <person name="Xin Y.-H."/>
        </authorList>
    </citation>
    <scope>NUCLEOTIDE SEQUENCE [LARGE SCALE GENOMIC DNA]</scope>
    <source>
        <strain evidence="8 9">HLT2-17</strain>
    </source>
</reference>
<evidence type="ECO:0000256" key="1">
    <source>
        <dbReference type="ARBA" id="ARBA00004651"/>
    </source>
</evidence>
<dbReference type="GO" id="GO:0005886">
    <property type="term" value="C:plasma membrane"/>
    <property type="evidence" value="ECO:0007669"/>
    <property type="project" value="UniProtKB-SubCell"/>
</dbReference>